<proteinExistence type="predicted"/>
<keyword evidence="1" id="KW-0472">Membrane</keyword>
<name>X1DBJ9_9ZZZZ</name>
<dbReference type="EMBL" id="BART01033156">
    <property type="protein sequence ID" value="GAH17587.1"/>
    <property type="molecule type" value="Genomic_DNA"/>
</dbReference>
<keyword evidence="1" id="KW-1133">Transmembrane helix</keyword>
<keyword evidence="1" id="KW-0812">Transmembrane</keyword>
<dbReference type="AlphaFoldDB" id="X1DBJ9"/>
<feature type="transmembrane region" description="Helical" evidence="1">
    <location>
        <begin position="12"/>
        <end position="32"/>
    </location>
</feature>
<reference evidence="2" key="1">
    <citation type="journal article" date="2014" name="Front. Microbiol.">
        <title>High frequency of phylogenetically diverse reductive dehalogenase-homologous genes in deep subseafloor sedimentary metagenomes.</title>
        <authorList>
            <person name="Kawai M."/>
            <person name="Futagami T."/>
            <person name="Toyoda A."/>
            <person name="Takaki Y."/>
            <person name="Nishi S."/>
            <person name="Hori S."/>
            <person name="Arai W."/>
            <person name="Tsubouchi T."/>
            <person name="Morono Y."/>
            <person name="Uchiyama I."/>
            <person name="Ito T."/>
            <person name="Fujiyama A."/>
            <person name="Inagaki F."/>
            <person name="Takami H."/>
        </authorList>
    </citation>
    <scope>NUCLEOTIDE SEQUENCE</scope>
    <source>
        <strain evidence="2">Expedition CK06-06</strain>
    </source>
</reference>
<comment type="caution">
    <text evidence="2">The sequence shown here is derived from an EMBL/GenBank/DDBJ whole genome shotgun (WGS) entry which is preliminary data.</text>
</comment>
<evidence type="ECO:0000313" key="2">
    <source>
        <dbReference type="EMBL" id="GAH17587.1"/>
    </source>
</evidence>
<feature type="non-terminal residue" evidence="2">
    <location>
        <position position="1"/>
    </location>
</feature>
<protein>
    <submittedName>
        <fullName evidence="2">Uncharacterized protein</fullName>
    </submittedName>
</protein>
<evidence type="ECO:0000256" key="1">
    <source>
        <dbReference type="SAM" id="Phobius"/>
    </source>
</evidence>
<gene>
    <name evidence="2" type="ORF">S01H4_57072</name>
</gene>
<organism evidence="2">
    <name type="scientific">marine sediment metagenome</name>
    <dbReference type="NCBI Taxonomy" id="412755"/>
    <lineage>
        <taxon>unclassified sequences</taxon>
        <taxon>metagenomes</taxon>
        <taxon>ecological metagenomes</taxon>
    </lineage>
</organism>
<sequence>SRTWASNSMAVLMASSMVMFPSLMTSISLVPFPPQGNIKEGEYRVNGRGILKQNGLFVAGLRAIEEKAFDASFVVYFGCK</sequence>
<accession>X1DBJ9</accession>